<proteinExistence type="predicted"/>
<feature type="domain" description="LTD" evidence="1">
    <location>
        <begin position="351"/>
        <end position="454"/>
    </location>
</feature>
<reference evidence="2" key="1">
    <citation type="submission" date="2019-08" db="EMBL/GenBank/DDBJ databases">
        <authorList>
            <person name="Kucharzyk K."/>
            <person name="Murdoch R.W."/>
            <person name="Higgins S."/>
            <person name="Loffler F."/>
        </authorList>
    </citation>
    <scope>NUCLEOTIDE SEQUENCE</scope>
</reference>
<dbReference type="InterPro" id="IPR001322">
    <property type="entry name" value="Lamin_tail_dom"/>
</dbReference>
<evidence type="ECO:0000259" key="1">
    <source>
        <dbReference type="PROSITE" id="PS51841"/>
    </source>
</evidence>
<organism evidence="2">
    <name type="scientific">bioreactor metagenome</name>
    <dbReference type="NCBI Taxonomy" id="1076179"/>
    <lineage>
        <taxon>unclassified sequences</taxon>
        <taxon>metagenomes</taxon>
        <taxon>ecological metagenomes</taxon>
    </lineage>
</organism>
<dbReference type="PANTHER" id="PTHR30619">
    <property type="entry name" value="DNA INTERNALIZATION/COMPETENCE PROTEIN COMEC/REC2"/>
    <property type="match status" value="1"/>
</dbReference>
<dbReference type="AlphaFoldDB" id="A0A644XU16"/>
<dbReference type="EMBL" id="VSSQ01003144">
    <property type="protein sequence ID" value="MPM19268.1"/>
    <property type="molecule type" value="Genomic_DNA"/>
</dbReference>
<dbReference type="CDD" id="cd07731">
    <property type="entry name" value="ComA-like_MBL-fold"/>
    <property type="match status" value="1"/>
</dbReference>
<comment type="caution">
    <text evidence="2">The sequence shown here is derived from an EMBL/GenBank/DDBJ whole genome shotgun (WGS) entry which is preliminary data.</text>
</comment>
<dbReference type="InterPro" id="IPR036415">
    <property type="entry name" value="Lamin_tail_dom_sf"/>
</dbReference>
<gene>
    <name evidence="2" type="ORF">SDC9_65689</name>
</gene>
<sequence>MESYSIIANFICILSFIKNRVLFNSFTRAPQEHLLFANSFRYNRHMKQLRSANLSLLLALVAMLLLGGCQSPVKQTPTPESSPPMATVQPEIVALPKTDEFAILFVNVGRADAAILRFGETCVLIDTGADDSVPQLIAGLNLLNISRIDAVFLTHSHADHTGGLNALAANYDIPMVYSPLFSEQNKDGVGKIVKLCDKLGLNQTELITGQTVPITDSVSFAVLGPLEYNEDDDNDNSLILRFTYKETSFLFVGDAQFSEEQTLLEFGANLNSNVLKVGNHGNPDATGEDFARAVSPAFAVISTNTEADQDSANERVLAALAPASVSITQDFPLGVLLTLDESGKPVITNPSRPVFTSPAAISSIDADRQTVTISNPSGEMIDLSGCVLTCDRSGAALRFPEGTLLAAGTLLTVSGSKGGGTIVFSSEDKPLSTKKQNTVTLYSPYGETLSTRRD</sequence>
<dbReference type="PANTHER" id="PTHR30619:SF1">
    <property type="entry name" value="RECOMBINATION PROTEIN 2"/>
    <property type="match status" value="1"/>
</dbReference>
<dbReference type="SMART" id="SM00849">
    <property type="entry name" value="Lactamase_B"/>
    <property type="match status" value="1"/>
</dbReference>
<accession>A0A644XU16</accession>
<dbReference type="PROSITE" id="PS51841">
    <property type="entry name" value="LTD"/>
    <property type="match status" value="1"/>
</dbReference>
<dbReference type="Gene3D" id="3.60.15.10">
    <property type="entry name" value="Ribonuclease Z/Hydroxyacylglutathione hydrolase-like"/>
    <property type="match status" value="1"/>
</dbReference>
<dbReference type="Gene3D" id="2.60.40.1260">
    <property type="entry name" value="Lamin Tail domain"/>
    <property type="match status" value="1"/>
</dbReference>
<dbReference type="InterPro" id="IPR052159">
    <property type="entry name" value="Competence_DNA_uptake"/>
</dbReference>
<dbReference type="InterPro" id="IPR035681">
    <property type="entry name" value="ComA-like_MBL"/>
</dbReference>
<protein>
    <recommendedName>
        <fullName evidence="1">LTD domain-containing protein</fullName>
    </recommendedName>
</protein>
<dbReference type="InterPro" id="IPR036866">
    <property type="entry name" value="RibonucZ/Hydroxyglut_hydro"/>
</dbReference>
<evidence type="ECO:0000313" key="2">
    <source>
        <dbReference type="EMBL" id="MPM19268.1"/>
    </source>
</evidence>
<dbReference type="SUPFAM" id="SSF56281">
    <property type="entry name" value="Metallo-hydrolase/oxidoreductase"/>
    <property type="match status" value="1"/>
</dbReference>
<dbReference type="Pfam" id="PF00753">
    <property type="entry name" value="Lactamase_B"/>
    <property type="match status" value="1"/>
</dbReference>
<dbReference type="SUPFAM" id="SSF74853">
    <property type="entry name" value="Lamin A/C globular tail domain"/>
    <property type="match status" value="1"/>
</dbReference>
<name>A0A644XU16_9ZZZZ</name>
<dbReference type="InterPro" id="IPR001279">
    <property type="entry name" value="Metallo-B-lactamas"/>
</dbReference>